<dbReference type="Proteomes" id="UP000557566">
    <property type="component" value="Unassembled WGS sequence"/>
</dbReference>
<evidence type="ECO:0000313" key="5">
    <source>
        <dbReference type="Proteomes" id="UP000557566"/>
    </source>
</evidence>
<protein>
    <recommendedName>
        <fullName evidence="6">Transmembrane protein</fullName>
    </recommendedName>
</protein>
<feature type="transmembrane region" description="Helical" evidence="2">
    <location>
        <begin position="23"/>
        <end position="56"/>
    </location>
</feature>
<keyword evidence="2" id="KW-1133">Transmembrane helix</keyword>
<keyword evidence="5" id="KW-1185">Reference proteome</keyword>
<accession>A0A8H4LR96</accession>
<evidence type="ECO:0000313" key="3">
    <source>
        <dbReference type="EMBL" id="KAF4503791.1"/>
    </source>
</evidence>
<dbReference type="EMBL" id="JAAVMX010000015">
    <property type="protein sequence ID" value="KAF4503791.1"/>
    <property type="molecule type" value="Genomic_DNA"/>
</dbReference>
<proteinExistence type="predicted"/>
<organism evidence="3 5">
    <name type="scientific">Ophiocordyceps sinensis</name>
    <dbReference type="NCBI Taxonomy" id="72228"/>
    <lineage>
        <taxon>Eukaryota</taxon>
        <taxon>Fungi</taxon>
        <taxon>Dikarya</taxon>
        <taxon>Ascomycota</taxon>
        <taxon>Pezizomycotina</taxon>
        <taxon>Sordariomycetes</taxon>
        <taxon>Hypocreomycetidae</taxon>
        <taxon>Hypocreales</taxon>
        <taxon>Ophiocordycipitaceae</taxon>
        <taxon>Ophiocordyceps</taxon>
    </lineage>
</organism>
<feature type="compositionally biased region" description="Polar residues" evidence="1">
    <location>
        <begin position="87"/>
        <end position="102"/>
    </location>
</feature>
<name>A0A8H4LR96_9HYPO</name>
<dbReference type="AlphaFoldDB" id="A0A8H4LR96"/>
<evidence type="ECO:0008006" key="6">
    <source>
        <dbReference type="Google" id="ProtNLM"/>
    </source>
</evidence>
<keyword evidence="2" id="KW-0812">Transmembrane</keyword>
<evidence type="ECO:0000256" key="2">
    <source>
        <dbReference type="SAM" id="Phobius"/>
    </source>
</evidence>
<keyword evidence="2" id="KW-0472">Membrane</keyword>
<sequence length="102" mass="11012">MAADAAETPSWAVKDLLTPPSSWLVRAISVICLALGTLIILPVVFCVGYDFILWIWRQWSNVFSTPEALDAPTPAPGDDSARPPPTITTSNDAQGQTSSRKQ</sequence>
<gene>
    <name evidence="4" type="ORF">G6O67_008318</name>
    <name evidence="3" type="ORF">G6O67_008886</name>
</gene>
<dbReference type="OrthoDB" id="4897741at2759"/>
<reference evidence="3 5" key="1">
    <citation type="journal article" date="2020" name="Genome Biol. Evol.">
        <title>A new high-quality draft genome assembly of the Chinese cordyceps Ophiocordyceps sinensis.</title>
        <authorList>
            <person name="Shu R."/>
            <person name="Zhang J."/>
            <person name="Meng Q."/>
            <person name="Zhang H."/>
            <person name="Zhou G."/>
            <person name="Li M."/>
            <person name="Wu P."/>
            <person name="Zhao Y."/>
            <person name="Chen C."/>
            <person name="Qin Q."/>
        </authorList>
    </citation>
    <scope>NUCLEOTIDE SEQUENCE [LARGE SCALE GENOMIC DNA]</scope>
    <source>
        <strain evidence="3 5">IOZ07</strain>
    </source>
</reference>
<evidence type="ECO:0000256" key="1">
    <source>
        <dbReference type="SAM" id="MobiDB-lite"/>
    </source>
</evidence>
<dbReference type="EMBL" id="JAAVMX010000009">
    <property type="protein sequence ID" value="KAF4504930.1"/>
    <property type="molecule type" value="Genomic_DNA"/>
</dbReference>
<feature type="region of interest" description="Disordered" evidence="1">
    <location>
        <begin position="67"/>
        <end position="102"/>
    </location>
</feature>
<evidence type="ECO:0000313" key="4">
    <source>
        <dbReference type="EMBL" id="KAF4504930.1"/>
    </source>
</evidence>
<comment type="caution">
    <text evidence="3">The sequence shown here is derived from an EMBL/GenBank/DDBJ whole genome shotgun (WGS) entry which is preliminary data.</text>
</comment>